<dbReference type="WBParaSite" id="SBAD_0000399201-mRNA-1">
    <property type="protein sequence ID" value="SBAD_0000399201-mRNA-1"/>
    <property type="gene ID" value="SBAD_0000399201"/>
</dbReference>
<protein>
    <submittedName>
        <fullName evidence="4">HMG box domain-containing protein</fullName>
    </submittedName>
</protein>
<reference evidence="2 3" key="2">
    <citation type="submission" date="2018-11" db="EMBL/GenBank/DDBJ databases">
        <authorList>
            <consortium name="Pathogen Informatics"/>
        </authorList>
    </citation>
    <scope>NUCLEOTIDE SEQUENCE [LARGE SCALE GENOMIC DNA]</scope>
</reference>
<keyword evidence="1" id="KW-0472">Membrane</keyword>
<accession>A0A183IJM5</accession>
<dbReference type="AlphaFoldDB" id="A0A183IJM5"/>
<proteinExistence type="predicted"/>
<dbReference type="Proteomes" id="UP000270296">
    <property type="component" value="Unassembled WGS sequence"/>
</dbReference>
<reference evidence="4" key="1">
    <citation type="submission" date="2016-06" db="UniProtKB">
        <authorList>
            <consortium name="WormBaseParasite"/>
        </authorList>
    </citation>
    <scope>IDENTIFICATION</scope>
</reference>
<name>A0A183IJM5_9BILA</name>
<gene>
    <name evidence="2" type="ORF">SBAD_LOCUS3821</name>
</gene>
<evidence type="ECO:0000313" key="2">
    <source>
        <dbReference type="EMBL" id="VDP02480.1"/>
    </source>
</evidence>
<evidence type="ECO:0000256" key="1">
    <source>
        <dbReference type="SAM" id="Phobius"/>
    </source>
</evidence>
<sequence>MIDMLAIVHHLAARESASSVQLLVFIGVAVLPTTCLLSSRFGRKRPARTAGTRETCRPEEAWHQVEGQPNHVASKRYSRATALALAWDEVRRARPDKRLEHRRQLA</sequence>
<organism evidence="4">
    <name type="scientific">Soboliphyme baturini</name>
    <dbReference type="NCBI Taxonomy" id="241478"/>
    <lineage>
        <taxon>Eukaryota</taxon>
        <taxon>Metazoa</taxon>
        <taxon>Ecdysozoa</taxon>
        <taxon>Nematoda</taxon>
        <taxon>Enoplea</taxon>
        <taxon>Dorylaimia</taxon>
        <taxon>Dioctophymatida</taxon>
        <taxon>Dioctophymatoidea</taxon>
        <taxon>Soboliphymatidae</taxon>
        <taxon>Soboliphyme</taxon>
    </lineage>
</organism>
<keyword evidence="3" id="KW-1185">Reference proteome</keyword>
<dbReference type="EMBL" id="UZAM01007970">
    <property type="protein sequence ID" value="VDP02480.1"/>
    <property type="molecule type" value="Genomic_DNA"/>
</dbReference>
<evidence type="ECO:0000313" key="4">
    <source>
        <dbReference type="WBParaSite" id="SBAD_0000399201-mRNA-1"/>
    </source>
</evidence>
<keyword evidence="1" id="KW-1133">Transmembrane helix</keyword>
<feature type="transmembrane region" description="Helical" evidence="1">
    <location>
        <begin position="20"/>
        <end position="38"/>
    </location>
</feature>
<evidence type="ECO:0000313" key="3">
    <source>
        <dbReference type="Proteomes" id="UP000270296"/>
    </source>
</evidence>
<keyword evidence="1" id="KW-0812">Transmembrane</keyword>